<proteinExistence type="predicted"/>
<reference evidence="1 2" key="1">
    <citation type="submission" date="2024-01" db="EMBL/GenBank/DDBJ databases">
        <title>The genomes of 5 underutilized Papilionoideae crops provide insights into root nodulation and disease resistanc.</title>
        <authorList>
            <person name="Jiang F."/>
        </authorList>
    </citation>
    <scope>NUCLEOTIDE SEQUENCE [LARGE SCALE GENOMIC DNA]</scope>
    <source>
        <strain evidence="1">LVBAO_FW01</strain>
        <tissue evidence="1">Leaves</tissue>
    </source>
</reference>
<sequence>MCCACDSKRRQKGRRPKALPLKLFLFCNPYSVWSIHIHRVRLPFPVPTQSTEFGSPLIIATTCGVSLSQPACIHSCLLEPKFAWHDIVVMVATSNVDPHQIKLRFILMASVSTSSYGCAFPSACGFGMSRLGPAPPSIFSFSFEFLKLVGIPVSPWSVEAAPAAHYTFPFMALHDQFQIRLDSKKASNSFKHHNHIWLLGWKYWL</sequence>
<evidence type="ECO:0000313" key="2">
    <source>
        <dbReference type="Proteomes" id="UP001367508"/>
    </source>
</evidence>
<keyword evidence="2" id="KW-1185">Reference proteome</keyword>
<evidence type="ECO:0000313" key="1">
    <source>
        <dbReference type="EMBL" id="KAK7324167.1"/>
    </source>
</evidence>
<protein>
    <submittedName>
        <fullName evidence="1">Uncharacterized protein</fullName>
    </submittedName>
</protein>
<name>A0AAN9Q6Q0_CANGL</name>
<dbReference type="Proteomes" id="UP001367508">
    <property type="component" value="Unassembled WGS sequence"/>
</dbReference>
<dbReference type="EMBL" id="JAYMYQ010000006">
    <property type="protein sequence ID" value="KAK7324167.1"/>
    <property type="molecule type" value="Genomic_DNA"/>
</dbReference>
<dbReference type="AlphaFoldDB" id="A0AAN9Q6Q0"/>
<accession>A0AAN9Q6Q0</accession>
<organism evidence="1 2">
    <name type="scientific">Canavalia gladiata</name>
    <name type="common">Sword bean</name>
    <name type="synonym">Dolichos gladiatus</name>
    <dbReference type="NCBI Taxonomy" id="3824"/>
    <lineage>
        <taxon>Eukaryota</taxon>
        <taxon>Viridiplantae</taxon>
        <taxon>Streptophyta</taxon>
        <taxon>Embryophyta</taxon>
        <taxon>Tracheophyta</taxon>
        <taxon>Spermatophyta</taxon>
        <taxon>Magnoliopsida</taxon>
        <taxon>eudicotyledons</taxon>
        <taxon>Gunneridae</taxon>
        <taxon>Pentapetalae</taxon>
        <taxon>rosids</taxon>
        <taxon>fabids</taxon>
        <taxon>Fabales</taxon>
        <taxon>Fabaceae</taxon>
        <taxon>Papilionoideae</taxon>
        <taxon>50 kb inversion clade</taxon>
        <taxon>NPAAA clade</taxon>
        <taxon>indigoferoid/millettioid clade</taxon>
        <taxon>Phaseoleae</taxon>
        <taxon>Canavalia</taxon>
    </lineage>
</organism>
<comment type="caution">
    <text evidence="1">The sequence shown here is derived from an EMBL/GenBank/DDBJ whole genome shotgun (WGS) entry which is preliminary data.</text>
</comment>
<gene>
    <name evidence="1" type="ORF">VNO77_27692</name>
</gene>